<dbReference type="EMBL" id="HG719128">
    <property type="protein sequence ID" value="CDJ56827.1"/>
    <property type="molecule type" value="Genomic_DNA"/>
</dbReference>
<gene>
    <name evidence="1" type="ORF">EMWEY_00058820</name>
</gene>
<evidence type="ECO:0000313" key="1">
    <source>
        <dbReference type="EMBL" id="CDJ56827.1"/>
    </source>
</evidence>
<name>U6LXY1_EIMMA</name>
<dbReference type="RefSeq" id="XP_013333477.1">
    <property type="nucleotide sequence ID" value="XM_013478023.1"/>
</dbReference>
<reference evidence="1" key="1">
    <citation type="submission" date="2013-10" db="EMBL/GenBank/DDBJ databases">
        <title>Genomic analysis of the causative agents of coccidiosis in chickens.</title>
        <authorList>
            <person name="Reid A.J."/>
            <person name="Blake D."/>
            <person name="Billington K."/>
            <person name="Browne H."/>
            <person name="Dunn M."/>
            <person name="Hung S."/>
            <person name="Kawahara F."/>
            <person name="Miranda-Saavedra D."/>
            <person name="Mourier T."/>
            <person name="Nagra H."/>
            <person name="Otto T.D."/>
            <person name="Rawlings N."/>
            <person name="Sanchez A."/>
            <person name="Sanders M."/>
            <person name="Subramaniam C."/>
            <person name="Tay Y."/>
            <person name="Dear P."/>
            <person name="Doerig C."/>
            <person name="Gruber A."/>
            <person name="Parkinson J."/>
            <person name="Shirley M."/>
            <person name="Wan K.L."/>
            <person name="Berriman M."/>
            <person name="Tomley F."/>
            <person name="Pain A."/>
        </authorList>
    </citation>
    <scope>NUCLEOTIDE SEQUENCE [LARGE SCALE GENOMIC DNA]</scope>
    <source>
        <strain evidence="1">Weybridge</strain>
    </source>
</reference>
<reference evidence="1" key="2">
    <citation type="submission" date="2013-10" db="EMBL/GenBank/DDBJ databases">
        <authorList>
            <person name="Aslett M."/>
        </authorList>
    </citation>
    <scope>NUCLEOTIDE SEQUENCE [LARGE SCALE GENOMIC DNA]</scope>
    <source>
        <strain evidence="1">Weybridge</strain>
    </source>
</reference>
<sequence length="86" mass="9209">MLVSAVGHGNALREDDHLSVRRKGVYRAVQDSVDRVANCAAEVHRAAATGAQGAVVWLRQLDAGEMYGGAAWLFRGSTGLFRQQGV</sequence>
<dbReference type="VEuPathDB" id="ToxoDB:EMWEY_00058820"/>
<dbReference type="AlphaFoldDB" id="U6LXY1"/>
<evidence type="ECO:0000313" key="2">
    <source>
        <dbReference type="Proteomes" id="UP000030763"/>
    </source>
</evidence>
<organism evidence="1 2">
    <name type="scientific">Eimeria maxima</name>
    <name type="common">Coccidian parasite</name>
    <dbReference type="NCBI Taxonomy" id="5804"/>
    <lineage>
        <taxon>Eukaryota</taxon>
        <taxon>Sar</taxon>
        <taxon>Alveolata</taxon>
        <taxon>Apicomplexa</taxon>
        <taxon>Conoidasida</taxon>
        <taxon>Coccidia</taxon>
        <taxon>Eucoccidiorida</taxon>
        <taxon>Eimeriorina</taxon>
        <taxon>Eimeriidae</taxon>
        <taxon>Eimeria</taxon>
    </lineage>
</organism>
<dbReference type="Proteomes" id="UP000030763">
    <property type="component" value="Unassembled WGS sequence"/>
</dbReference>
<accession>U6LXY1</accession>
<protein>
    <submittedName>
        <fullName evidence="1">Uncharacterized protein</fullName>
    </submittedName>
</protein>
<dbReference type="GeneID" id="25339868"/>
<proteinExistence type="predicted"/>
<keyword evidence="2" id="KW-1185">Reference proteome</keyword>